<protein>
    <submittedName>
        <fullName evidence="1">Uncharacterized protein</fullName>
    </submittedName>
</protein>
<evidence type="ECO:0000313" key="1">
    <source>
        <dbReference type="EMBL" id="MCY9764796.1"/>
    </source>
</evidence>
<proteinExistence type="predicted"/>
<reference evidence="1 2" key="1">
    <citation type="submission" date="2022-05" db="EMBL/GenBank/DDBJ databases">
        <title>Genome Sequencing of Bee-Associated Microbes.</title>
        <authorList>
            <person name="Dunlap C."/>
        </authorList>
    </citation>
    <scope>NUCLEOTIDE SEQUENCE [LARGE SCALE GENOMIC DNA]</scope>
    <source>
        <strain evidence="1 2">NRRL B-04010</strain>
    </source>
</reference>
<comment type="caution">
    <text evidence="1">The sequence shown here is derived from an EMBL/GenBank/DDBJ whole genome shotgun (WGS) entry which is preliminary data.</text>
</comment>
<gene>
    <name evidence="1" type="ORF">M5X12_30345</name>
</gene>
<evidence type="ECO:0000313" key="2">
    <source>
        <dbReference type="Proteomes" id="UP001527181"/>
    </source>
</evidence>
<name>A0ABT4H846_PAEAL</name>
<dbReference type="RefSeq" id="WP_268600655.1">
    <property type="nucleotide sequence ID" value="NZ_JAMDNP010000119.1"/>
</dbReference>
<keyword evidence="2" id="KW-1185">Reference proteome</keyword>
<accession>A0ABT4H846</accession>
<dbReference type="Proteomes" id="UP001527181">
    <property type="component" value="Unassembled WGS sequence"/>
</dbReference>
<dbReference type="EMBL" id="JAMDNP010000119">
    <property type="protein sequence ID" value="MCY9764796.1"/>
    <property type="molecule type" value="Genomic_DNA"/>
</dbReference>
<sequence length="96" mass="11110">MDLAHAVEFIEFDTDEGHALALQLKANRRKRRQAKEDNEILRPLYELLTKNKALLPEFDKIKGKVQRAIQTQSQRIYTPKARTDMKEAFERAGANA</sequence>
<organism evidence="1 2">
    <name type="scientific">Paenibacillus alvei</name>
    <name type="common">Bacillus alvei</name>
    <dbReference type="NCBI Taxonomy" id="44250"/>
    <lineage>
        <taxon>Bacteria</taxon>
        <taxon>Bacillati</taxon>
        <taxon>Bacillota</taxon>
        <taxon>Bacilli</taxon>
        <taxon>Bacillales</taxon>
        <taxon>Paenibacillaceae</taxon>
        <taxon>Paenibacillus</taxon>
    </lineage>
</organism>